<dbReference type="EMBL" id="GHWJ01010928">
    <property type="protein sequence ID" value="NOV43665.1"/>
    <property type="molecule type" value="Transcribed_RNA"/>
</dbReference>
<organism evidence="2">
    <name type="scientific">Rhipicephalus microplus</name>
    <name type="common">Cattle tick</name>
    <name type="synonym">Boophilus microplus</name>
    <dbReference type="NCBI Taxonomy" id="6941"/>
    <lineage>
        <taxon>Eukaryota</taxon>
        <taxon>Metazoa</taxon>
        <taxon>Ecdysozoa</taxon>
        <taxon>Arthropoda</taxon>
        <taxon>Chelicerata</taxon>
        <taxon>Arachnida</taxon>
        <taxon>Acari</taxon>
        <taxon>Parasitiformes</taxon>
        <taxon>Ixodida</taxon>
        <taxon>Ixodoidea</taxon>
        <taxon>Ixodidae</taxon>
        <taxon>Rhipicephalinae</taxon>
        <taxon>Rhipicephalus</taxon>
        <taxon>Boophilus</taxon>
    </lineage>
</organism>
<name>A0A6M2DBW9_RHIMP</name>
<protein>
    <submittedName>
        <fullName evidence="2">Putative secreted protein synganglion overexpressed</fullName>
    </submittedName>
</protein>
<dbReference type="AlphaFoldDB" id="A0A6M2DBW9"/>
<feature type="chain" id="PRO_5026845793" evidence="1">
    <location>
        <begin position="25"/>
        <end position="67"/>
    </location>
</feature>
<reference evidence="2" key="1">
    <citation type="submission" date="2019-09" db="EMBL/GenBank/DDBJ databases">
        <title>Organ-specific transcriptomic study of the physiology of the cattle tick, Rhipicephalus microplus.</title>
        <authorList>
            <person name="Tirloni L."/>
            <person name="Braz G."/>
            <person name="Gandara A.C.P."/>
            <person name="Sabadin G.A."/>
            <person name="da Silva R.M."/>
            <person name="Guizzo M.G."/>
            <person name="Machado J.A."/>
            <person name="Costa E.P."/>
            <person name="Gomes H.F."/>
            <person name="Moraes J."/>
            <person name="Mota M.B.S."/>
            <person name="Mesquita R.D."/>
            <person name="Alvarenga P.H."/>
            <person name="Alves F."/>
            <person name="Seixas A."/>
            <person name="da Fonseca R.N."/>
            <person name="Fogaca A."/>
            <person name="Logullo C."/>
            <person name="Tanaka A."/>
            <person name="Daffre S."/>
            <person name="Termignoni C."/>
            <person name="Vaz I.S.Jr."/>
            <person name="Oliveira P.L."/>
            <person name="Ribeiro J.M."/>
        </authorList>
    </citation>
    <scope>NUCLEOTIDE SEQUENCE</scope>
    <source>
        <strain evidence="2">Porto Alegre</strain>
    </source>
</reference>
<proteinExistence type="predicted"/>
<evidence type="ECO:0000313" key="2">
    <source>
        <dbReference type="EMBL" id="NOV43665.1"/>
    </source>
</evidence>
<feature type="signal peptide" evidence="1">
    <location>
        <begin position="1"/>
        <end position="24"/>
    </location>
</feature>
<evidence type="ECO:0000256" key="1">
    <source>
        <dbReference type="SAM" id="SignalP"/>
    </source>
</evidence>
<accession>A0A6M2DBW9</accession>
<keyword evidence="1" id="KW-0732">Signal</keyword>
<sequence length="67" mass="7169">MFLRCHCAGCLSLALCLAVMQSEALPKSLALGTWLLQAQPQGCERHKLLLQAVEVGEEASLCAGNDK</sequence>